<feature type="transmembrane region" description="Helical" evidence="7">
    <location>
        <begin position="51"/>
        <end position="69"/>
    </location>
</feature>
<feature type="transmembrane region" description="Helical" evidence="7">
    <location>
        <begin position="111"/>
        <end position="130"/>
    </location>
</feature>
<keyword evidence="6 7" id="KW-0472">Membrane</keyword>
<evidence type="ECO:0000256" key="3">
    <source>
        <dbReference type="ARBA" id="ARBA00022475"/>
    </source>
</evidence>
<organism evidence="9 10">
    <name type="scientific">Ligilactobacillus salivarius DSM 20555 = ATCC 11741</name>
    <dbReference type="NCBI Taxonomy" id="1423799"/>
    <lineage>
        <taxon>Bacteria</taxon>
        <taxon>Bacillati</taxon>
        <taxon>Bacillota</taxon>
        <taxon>Bacilli</taxon>
        <taxon>Lactobacillales</taxon>
        <taxon>Lactobacillaceae</taxon>
        <taxon>Ligilactobacillus</taxon>
    </lineage>
</organism>
<evidence type="ECO:0000256" key="6">
    <source>
        <dbReference type="ARBA" id="ARBA00023136"/>
    </source>
</evidence>
<reference evidence="9 10" key="1">
    <citation type="submission" date="2009-01" db="EMBL/GenBank/DDBJ databases">
        <authorList>
            <person name="Qin X."/>
            <person name="Bachman B."/>
            <person name="Battles P."/>
            <person name="Bell A."/>
            <person name="Bess C."/>
            <person name="Bickham C."/>
            <person name="Chaboub L."/>
            <person name="Chen D."/>
            <person name="Coyle M."/>
            <person name="Deiros D.R."/>
            <person name="Dinh H."/>
            <person name="Forbes L."/>
            <person name="Fowler G."/>
            <person name="Francisco L."/>
            <person name="Fu Q."/>
            <person name="Gubbala S."/>
            <person name="Hale W."/>
            <person name="Han Y."/>
            <person name="Hemphill L."/>
            <person name="Highlander S.K."/>
            <person name="Hirani K."/>
            <person name="Hogues M."/>
            <person name="Jackson L."/>
            <person name="Jakkamsetti A."/>
            <person name="Javaid M."/>
            <person name="Jiang H."/>
            <person name="Korchina V."/>
            <person name="Kovar C."/>
            <person name="Lara F."/>
            <person name="Lee S."/>
            <person name="Mata R."/>
            <person name="Mathew T."/>
            <person name="Moen C."/>
            <person name="Morales K."/>
            <person name="Munidasa M."/>
            <person name="Nazareth L."/>
            <person name="Ngo R."/>
            <person name="Nguyen L."/>
            <person name="Okwuonu G."/>
            <person name="Ongeri F."/>
            <person name="Patil S."/>
            <person name="Petrosino J."/>
            <person name="Pham C."/>
            <person name="Pham P."/>
            <person name="Pu L.-L."/>
            <person name="Puazo M."/>
            <person name="Raj R."/>
            <person name="Reid J."/>
            <person name="Rouhana J."/>
            <person name="Saada N."/>
            <person name="Shang Y."/>
            <person name="Simmons D."/>
            <person name="Thornton R."/>
            <person name="Warren J."/>
            <person name="Weissenberger G."/>
            <person name="Zhang J."/>
            <person name="Zhang L."/>
            <person name="Zhou C."/>
            <person name="Zhu D."/>
            <person name="Muzny D."/>
            <person name="Worley K."/>
            <person name="Gibbs R."/>
        </authorList>
    </citation>
    <scope>NUCLEOTIDE SEQUENCE [LARGE SCALE GENOMIC DNA]</scope>
    <source>
        <strain evidence="9 10">ATCC 11741</strain>
    </source>
</reference>
<dbReference type="InterPro" id="IPR000620">
    <property type="entry name" value="EamA_dom"/>
</dbReference>
<dbReference type="HOGENOM" id="CLU_033863_19_0_9"/>
<evidence type="ECO:0000256" key="5">
    <source>
        <dbReference type="ARBA" id="ARBA00022989"/>
    </source>
</evidence>
<dbReference type="Pfam" id="PF00892">
    <property type="entry name" value="EamA"/>
    <property type="match status" value="2"/>
</dbReference>
<feature type="transmembrane region" description="Helical" evidence="7">
    <location>
        <begin position="139"/>
        <end position="157"/>
    </location>
</feature>
<feature type="transmembrane region" description="Helical" evidence="7">
    <location>
        <begin position="16"/>
        <end position="39"/>
    </location>
</feature>
<feature type="domain" description="EamA" evidence="8">
    <location>
        <begin position="170"/>
        <end position="300"/>
    </location>
</feature>
<evidence type="ECO:0000256" key="2">
    <source>
        <dbReference type="ARBA" id="ARBA00007362"/>
    </source>
</evidence>
<comment type="similarity">
    <text evidence="2">Belongs to the EamA transporter family.</text>
</comment>
<dbReference type="AlphaFoldDB" id="C2EFG0"/>
<dbReference type="PANTHER" id="PTHR32322:SF18">
    <property type="entry name" value="S-ADENOSYLMETHIONINE_S-ADENOSYLHOMOCYSTEINE TRANSPORTER"/>
    <property type="match status" value="1"/>
</dbReference>
<dbReference type="PANTHER" id="PTHR32322">
    <property type="entry name" value="INNER MEMBRANE TRANSPORTER"/>
    <property type="match status" value="1"/>
</dbReference>
<evidence type="ECO:0000313" key="10">
    <source>
        <dbReference type="Proteomes" id="UP000003531"/>
    </source>
</evidence>
<dbReference type="SUPFAM" id="SSF103481">
    <property type="entry name" value="Multidrug resistance efflux transporter EmrE"/>
    <property type="match status" value="2"/>
</dbReference>
<dbReference type="InterPro" id="IPR050638">
    <property type="entry name" value="AA-Vitamin_Transporters"/>
</dbReference>
<dbReference type="EMBL" id="ACGT01000002">
    <property type="protein sequence ID" value="EEJ74713.1"/>
    <property type="molecule type" value="Genomic_DNA"/>
</dbReference>
<feature type="transmembrane region" description="Helical" evidence="7">
    <location>
        <begin position="227"/>
        <end position="246"/>
    </location>
</feature>
<dbReference type="Proteomes" id="UP000003531">
    <property type="component" value="Unassembled WGS sequence"/>
</dbReference>
<dbReference type="InterPro" id="IPR037185">
    <property type="entry name" value="EmrE-like"/>
</dbReference>
<dbReference type="Gene3D" id="1.10.3730.20">
    <property type="match status" value="1"/>
</dbReference>
<comment type="caution">
    <text evidence="9">The sequence shown here is derived from an EMBL/GenBank/DDBJ whole genome shotgun (WGS) entry which is preliminary data.</text>
</comment>
<dbReference type="GO" id="GO:0005886">
    <property type="term" value="C:plasma membrane"/>
    <property type="evidence" value="ECO:0007669"/>
    <property type="project" value="UniProtKB-SubCell"/>
</dbReference>
<evidence type="ECO:0000259" key="8">
    <source>
        <dbReference type="Pfam" id="PF00892"/>
    </source>
</evidence>
<evidence type="ECO:0000256" key="1">
    <source>
        <dbReference type="ARBA" id="ARBA00004651"/>
    </source>
</evidence>
<feature type="transmembrane region" description="Helical" evidence="7">
    <location>
        <begin position="81"/>
        <end position="99"/>
    </location>
</feature>
<evidence type="ECO:0000256" key="4">
    <source>
        <dbReference type="ARBA" id="ARBA00022692"/>
    </source>
</evidence>
<comment type="subcellular location">
    <subcellularLocation>
        <location evidence="1">Cell membrane</location>
        <topology evidence="1">Multi-pass membrane protein</topology>
    </subcellularLocation>
</comment>
<feature type="domain" description="EamA" evidence="8">
    <location>
        <begin position="16"/>
        <end position="155"/>
    </location>
</feature>
<keyword evidence="3" id="KW-1003">Cell membrane</keyword>
<feature type="transmembrane region" description="Helical" evidence="7">
    <location>
        <begin position="283"/>
        <end position="301"/>
    </location>
</feature>
<keyword evidence="4 7" id="KW-0812">Transmembrane</keyword>
<evidence type="ECO:0000313" key="9">
    <source>
        <dbReference type="EMBL" id="EEJ74713.1"/>
    </source>
</evidence>
<sequence>MFLGRKFLSMENKKKFWTIMIIISCTFWGISGIFAKFIFNLDRSNTPIFVSQIRMIISGLVILFFSWLNKDKPMEIWKTKKSSFTIIMFGLLGLIPVQYCYFEAIKYGDASIATILQFIGPFFILFYLTIVKRQAPRRIEVICTIIAFIGVFILATHGNINHLAITPQVLFWGLLSAIGVATNTLIPKSLIHEFSPTAVTGWGLLIAGVGLFIIHPHVSASILAPQAIVPLLCVLVIGTIIPFQLFTSALRYVKATTASMLDAFEPISATIGSILVFNMHFYLADMIGSVLIILAVILLNWQPKGKIQ</sequence>
<accession>C2EFG0</accession>
<protein>
    <submittedName>
        <fullName evidence="9">Putative membrane protein</fullName>
    </submittedName>
</protein>
<proteinExistence type="inferred from homology"/>
<feature type="transmembrane region" description="Helical" evidence="7">
    <location>
        <begin position="198"/>
        <end position="215"/>
    </location>
</feature>
<feature type="transmembrane region" description="Helical" evidence="7">
    <location>
        <begin position="169"/>
        <end position="186"/>
    </location>
</feature>
<gene>
    <name evidence="9" type="ORF">HMPREF0545_0382</name>
</gene>
<evidence type="ECO:0000256" key="7">
    <source>
        <dbReference type="SAM" id="Phobius"/>
    </source>
</evidence>
<keyword evidence="5 7" id="KW-1133">Transmembrane helix</keyword>
<name>C2EFG0_9LACO</name>